<organism evidence="7 8">
    <name type="scientific">Rhodoglobus aureus</name>
    <dbReference type="NCBI Taxonomy" id="191497"/>
    <lineage>
        <taxon>Bacteria</taxon>
        <taxon>Bacillati</taxon>
        <taxon>Actinomycetota</taxon>
        <taxon>Actinomycetes</taxon>
        <taxon>Micrococcales</taxon>
        <taxon>Microbacteriaceae</taxon>
        <taxon>Rhodoglobus</taxon>
    </lineage>
</organism>
<reference evidence="8" key="1">
    <citation type="journal article" date="2019" name="Int. J. Syst. Evol. Microbiol.">
        <title>The Global Catalogue of Microorganisms (GCM) 10K type strain sequencing project: providing services to taxonomists for standard genome sequencing and annotation.</title>
        <authorList>
            <consortium name="The Broad Institute Genomics Platform"/>
            <consortium name="The Broad Institute Genome Sequencing Center for Infectious Disease"/>
            <person name="Wu L."/>
            <person name="Ma J."/>
        </authorList>
    </citation>
    <scope>NUCLEOTIDE SEQUENCE [LARGE SCALE GENOMIC DNA]</scope>
    <source>
        <strain evidence="8">JCM 12762</strain>
    </source>
</reference>
<feature type="transmembrane region" description="Helical" evidence="6">
    <location>
        <begin position="116"/>
        <end position="135"/>
    </location>
</feature>
<evidence type="ECO:0000256" key="1">
    <source>
        <dbReference type="ARBA" id="ARBA00004651"/>
    </source>
</evidence>
<keyword evidence="8" id="KW-1185">Reference proteome</keyword>
<feature type="transmembrane region" description="Helical" evidence="6">
    <location>
        <begin position="12"/>
        <end position="33"/>
    </location>
</feature>
<gene>
    <name evidence="7" type="ORF">GCM10009655_26970</name>
</gene>
<feature type="transmembrane region" description="Helical" evidence="6">
    <location>
        <begin position="142"/>
        <end position="163"/>
    </location>
</feature>
<keyword evidence="2" id="KW-1003">Cell membrane</keyword>
<comment type="caution">
    <text evidence="7">The sequence shown here is derived from an EMBL/GenBank/DDBJ whole genome shotgun (WGS) entry which is preliminary data.</text>
</comment>
<dbReference type="EMBL" id="BAAAKW010000068">
    <property type="protein sequence ID" value="GAA1226895.1"/>
    <property type="molecule type" value="Genomic_DNA"/>
</dbReference>
<evidence type="ECO:0008006" key="9">
    <source>
        <dbReference type="Google" id="ProtNLM"/>
    </source>
</evidence>
<dbReference type="PANTHER" id="PTHR30250:SF11">
    <property type="entry name" value="O-ANTIGEN TRANSPORTER-RELATED"/>
    <property type="match status" value="1"/>
</dbReference>
<evidence type="ECO:0000256" key="4">
    <source>
        <dbReference type="ARBA" id="ARBA00022989"/>
    </source>
</evidence>
<keyword evidence="4 6" id="KW-1133">Transmembrane helix</keyword>
<keyword evidence="3 6" id="KW-0812">Transmembrane</keyword>
<evidence type="ECO:0000256" key="3">
    <source>
        <dbReference type="ARBA" id="ARBA00022692"/>
    </source>
</evidence>
<dbReference type="PANTHER" id="PTHR30250">
    <property type="entry name" value="PST FAMILY PREDICTED COLANIC ACID TRANSPORTER"/>
    <property type="match status" value="1"/>
</dbReference>
<dbReference type="RefSeq" id="WP_343926695.1">
    <property type="nucleotide sequence ID" value="NZ_BAAAKW010000068.1"/>
</dbReference>
<feature type="transmembrane region" description="Helical" evidence="6">
    <location>
        <begin position="285"/>
        <end position="302"/>
    </location>
</feature>
<feature type="transmembrane region" description="Helical" evidence="6">
    <location>
        <begin position="169"/>
        <end position="188"/>
    </location>
</feature>
<feature type="transmembrane region" description="Helical" evidence="6">
    <location>
        <begin position="322"/>
        <end position="343"/>
    </location>
</feature>
<accession>A0ABP4GJH0</accession>
<evidence type="ECO:0000256" key="2">
    <source>
        <dbReference type="ARBA" id="ARBA00022475"/>
    </source>
</evidence>
<feature type="transmembrane region" description="Helical" evidence="6">
    <location>
        <begin position="352"/>
        <end position="374"/>
    </location>
</feature>
<evidence type="ECO:0000313" key="8">
    <source>
        <dbReference type="Proteomes" id="UP001500943"/>
    </source>
</evidence>
<dbReference type="Proteomes" id="UP001500943">
    <property type="component" value="Unassembled WGS sequence"/>
</dbReference>
<comment type="subcellular location">
    <subcellularLocation>
        <location evidence="1">Cell membrane</location>
        <topology evidence="1">Multi-pass membrane protein</topology>
    </subcellularLocation>
</comment>
<evidence type="ECO:0000256" key="6">
    <source>
        <dbReference type="SAM" id="Phobius"/>
    </source>
</evidence>
<name>A0ABP4GJH0_9MICO</name>
<proteinExistence type="predicted"/>
<evidence type="ECO:0000256" key="5">
    <source>
        <dbReference type="ARBA" id="ARBA00023136"/>
    </source>
</evidence>
<feature type="transmembrane region" description="Helical" evidence="6">
    <location>
        <begin position="53"/>
        <end position="70"/>
    </location>
</feature>
<sequence length="422" mass="43402">MTARGSFAKRILGFAGLPFLSLITPFLFLPILARVAGADAWLAIAVGQSSGGFFALIVALGFNTVGPPLIALAEPSIRPRLLATSVQARLLVWMPSALFAGAIAAAVSPSDYRVDAAVMAVAMSLTGLSSAWFMIGLGRASLIAIYEISPRIVATVIAAVIVLNAGDVLWYPVLLVAASLLSVSLFAIRTAGLAELMRRDKSAIREVFRANRSAVTTEVAGGAYNSLAVTFVGATAASAQAAAYVSGDKLYRIGQYSVSALGNALQGWVVEAGDAEFGHRIRRSFIVHAGLGLAGLTAFAVLGPWLSEVLFGAEVAINEATALGLGVATLGIALGTSLGRITLVGMGARRQFMLSVLLAAAVGVPAILLLSATYGAAGGAWGLAIGETVSVCTQALFVWRLRAKAGSFIVATTRPGNAPTEI</sequence>
<dbReference type="InterPro" id="IPR050833">
    <property type="entry name" value="Poly_Biosynth_Transport"/>
</dbReference>
<keyword evidence="5 6" id="KW-0472">Membrane</keyword>
<feature type="transmembrane region" description="Helical" evidence="6">
    <location>
        <begin position="90"/>
        <end position="110"/>
    </location>
</feature>
<evidence type="ECO:0000313" key="7">
    <source>
        <dbReference type="EMBL" id="GAA1226895.1"/>
    </source>
</evidence>
<feature type="transmembrane region" description="Helical" evidence="6">
    <location>
        <begin position="380"/>
        <end position="399"/>
    </location>
</feature>
<protein>
    <recommendedName>
        <fullName evidence="9">Polysaccharide biosynthesis protein</fullName>
    </recommendedName>
</protein>